<dbReference type="RefSeq" id="WP_186866964.1">
    <property type="nucleotide sequence ID" value="NZ_JACOPH010000005.1"/>
</dbReference>
<protein>
    <submittedName>
        <fullName evidence="3">WYL domain-containing protein</fullName>
    </submittedName>
</protein>
<feature type="domain" description="WYL" evidence="1">
    <location>
        <begin position="164"/>
        <end position="228"/>
    </location>
</feature>
<organism evidence="3 4">
    <name type="scientific">Roseburia zhanii</name>
    <dbReference type="NCBI Taxonomy" id="2763064"/>
    <lineage>
        <taxon>Bacteria</taxon>
        <taxon>Bacillati</taxon>
        <taxon>Bacillota</taxon>
        <taxon>Clostridia</taxon>
        <taxon>Lachnospirales</taxon>
        <taxon>Lachnospiraceae</taxon>
        <taxon>Roseburia</taxon>
    </lineage>
</organism>
<dbReference type="AlphaFoldDB" id="A0A923LQ67"/>
<dbReference type="EMBL" id="JACOPH010000005">
    <property type="protein sequence ID" value="MBC5714236.1"/>
    <property type="molecule type" value="Genomic_DNA"/>
</dbReference>
<dbReference type="PANTHER" id="PTHR34580">
    <property type="match status" value="1"/>
</dbReference>
<dbReference type="Pfam" id="PF25583">
    <property type="entry name" value="WCX"/>
    <property type="match status" value="1"/>
</dbReference>
<keyword evidence="4" id="KW-1185">Reference proteome</keyword>
<reference evidence="3" key="1">
    <citation type="submission" date="2020-08" db="EMBL/GenBank/DDBJ databases">
        <title>Genome public.</title>
        <authorList>
            <person name="Liu C."/>
            <person name="Sun Q."/>
        </authorList>
    </citation>
    <scope>NUCLEOTIDE SEQUENCE</scope>
    <source>
        <strain evidence="3">BX1005</strain>
    </source>
</reference>
<evidence type="ECO:0000259" key="2">
    <source>
        <dbReference type="Pfam" id="PF25583"/>
    </source>
</evidence>
<dbReference type="Proteomes" id="UP000606720">
    <property type="component" value="Unassembled WGS sequence"/>
</dbReference>
<dbReference type="InterPro" id="IPR026881">
    <property type="entry name" value="WYL_dom"/>
</dbReference>
<dbReference type="PROSITE" id="PS52050">
    <property type="entry name" value="WYL"/>
    <property type="match status" value="1"/>
</dbReference>
<name>A0A923LQ67_9FIRM</name>
<accession>A0A923LQ67</accession>
<evidence type="ECO:0000313" key="4">
    <source>
        <dbReference type="Proteomes" id="UP000606720"/>
    </source>
</evidence>
<sequence>MSDKQKENGVLRTLDLYTRLCEGKVINKQEEAQRYCVSDRTIQRDMDAVNTFFSNRNACAGGDVREIKYSRKKNGYVLKGAEASEMSNSEILAVVKILLESRAFSKQELSGILDKMVEGCAPLKDKNLVCDLIANEKFHYVELHHKSLIEDKLWDLGENIAACNLMEISYTKTASENELVTRIIEPVAVLFSEYYFYLNAYIVEKDDKGNYVWKYDYPAIFRLDRIIEYRSLEEKFKISYVNRFQEGDFRKRIQFMYAGELMHVQMKFYGKNPEPVLDRLPTAEVKKELEDAYLIEAEVYGTGIVMWLLSQGSRIEVLKPAKLRTQMKAQLEQMLERYIESEQ</sequence>
<dbReference type="InterPro" id="IPR057727">
    <property type="entry name" value="WCX_dom"/>
</dbReference>
<feature type="domain" description="WCX" evidence="2">
    <location>
        <begin position="275"/>
        <end position="335"/>
    </location>
</feature>
<dbReference type="PANTHER" id="PTHR34580:SF1">
    <property type="entry name" value="PROTEIN PAFC"/>
    <property type="match status" value="1"/>
</dbReference>
<dbReference type="InterPro" id="IPR051534">
    <property type="entry name" value="CBASS_pafABC_assoc_protein"/>
</dbReference>
<evidence type="ECO:0000313" key="3">
    <source>
        <dbReference type="EMBL" id="MBC5714236.1"/>
    </source>
</evidence>
<evidence type="ECO:0000259" key="1">
    <source>
        <dbReference type="Pfam" id="PF13280"/>
    </source>
</evidence>
<proteinExistence type="predicted"/>
<gene>
    <name evidence="3" type="ORF">H8S17_08445</name>
</gene>
<dbReference type="Pfam" id="PF13280">
    <property type="entry name" value="WYL"/>
    <property type="match status" value="1"/>
</dbReference>
<comment type="caution">
    <text evidence="3">The sequence shown here is derived from an EMBL/GenBank/DDBJ whole genome shotgun (WGS) entry which is preliminary data.</text>
</comment>